<dbReference type="EMBL" id="NPKJ01000064">
    <property type="protein sequence ID" value="PAQ06746.1"/>
    <property type="molecule type" value="Genomic_DNA"/>
</dbReference>
<dbReference type="AlphaFoldDB" id="A0A271LHH5"/>
<dbReference type="Proteomes" id="UP000216442">
    <property type="component" value="Unassembled WGS sequence"/>
</dbReference>
<keyword evidence="1" id="KW-0812">Transmembrane</keyword>
<protein>
    <submittedName>
        <fullName evidence="2">Uncharacterized protein</fullName>
    </submittedName>
</protein>
<accession>A0A271LHH5</accession>
<feature type="transmembrane region" description="Helical" evidence="1">
    <location>
        <begin position="63"/>
        <end position="83"/>
    </location>
</feature>
<keyword evidence="1" id="KW-1133">Transmembrane helix</keyword>
<keyword evidence="3" id="KW-1185">Reference proteome</keyword>
<organism evidence="2 3">
    <name type="scientific">Mesorhizobium temperatum</name>
    <dbReference type="NCBI Taxonomy" id="241416"/>
    <lineage>
        <taxon>Bacteria</taxon>
        <taxon>Pseudomonadati</taxon>
        <taxon>Pseudomonadota</taxon>
        <taxon>Alphaproteobacteria</taxon>
        <taxon>Hyphomicrobiales</taxon>
        <taxon>Phyllobacteriaceae</taxon>
        <taxon>Mesorhizobium</taxon>
    </lineage>
</organism>
<comment type="caution">
    <text evidence="2">The sequence shown here is derived from an EMBL/GenBank/DDBJ whole genome shotgun (WGS) entry which is preliminary data.</text>
</comment>
<keyword evidence="1" id="KW-0472">Membrane</keyword>
<proteinExistence type="predicted"/>
<evidence type="ECO:0000313" key="2">
    <source>
        <dbReference type="EMBL" id="PAQ06746.1"/>
    </source>
</evidence>
<name>A0A271LHH5_9HYPH</name>
<evidence type="ECO:0000256" key="1">
    <source>
        <dbReference type="SAM" id="Phobius"/>
    </source>
</evidence>
<gene>
    <name evidence="2" type="ORF">CIT26_24525</name>
</gene>
<evidence type="ECO:0000313" key="3">
    <source>
        <dbReference type="Proteomes" id="UP000216442"/>
    </source>
</evidence>
<reference evidence="2 3" key="1">
    <citation type="submission" date="2017-08" db="EMBL/GenBank/DDBJ databases">
        <title>Mesorhizobium wenxinae sp. nov., a novel rhizobial species isolated from root nodules of chickpea (Cicer arietinum L.).</title>
        <authorList>
            <person name="Zhang J."/>
        </authorList>
    </citation>
    <scope>NUCLEOTIDE SEQUENCE [LARGE SCALE GENOMIC DNA]</scope>
    <source>
        <strain evidence="2 3">SDW018</strain>
    </source>
</reference>
<sequence length="88" mass="8970">MQGRRQLVAIISYLTGFVDGKGVGAVNPGLLSIALSTEQPDTIEAKLDALQESLQGVSTRGPGLAVAALGLIVVGIGEVVSLIEDSPK</sequence>